<organism evidence="4 5">
    <name type="scientific">Ureibacillus sinduriensis BLB-1 = JCM 15800</name>
    <dbReference type="NCBI Taxonomy" id="1384057"/>
    <lineage>
        <taxon>Bacteria</taxon>
        <taxon>Bacillati</taxon>
        <taxon>Bacillota</taxon>
        <taxon>Bacilli</taxon>
        <taxon>Bacillales</taxon>
        <taxon>Caryophanaceae</taxon>
        <taxon>Ureibacillus</taxon>
    </lineage>
</organism>
<keyword evidence="2" id="KW-0472">Membrane</keyword>
<reference evidence="4 5" key="1">
    <citation type="submission" date="2014-02" db="EMBL/GenBank/DDBJ databases">
        <title>Draft genome sequence of Lysinibacillus sinduriensis JCM 15800.</title>
        <authorList>
            <person name="Zhang F."/>
            <person name="Wang G."/>
            <person name="Zhang L."/>
        </authorList>
    </citation>
    <scope>NUCLEOTIDE SEQUENCE [LARGE SCALE GENOMIC DNA]</scope>
    <source>
        <strain evidence="4 5">JCM 15800</strain>
    </source>
</reference>
<comment type="caution">
    <text evidence="4">The sequence shown here is derived from an EMBL/GenBank/DDBJ whole genome shotgun (WGS) entry which is preliminary data.</text>
</comment>
<dbReference type="PANTHER" id="PTHR46825">
    <property type="entry name" value="D-ALANYL-D-ALANINE-CARBOXYPEPTIDASE/ENDOPEPTIDASE AMPH"/>
    <property type="match status" value="1"/>
</dbReference>
<keyword evidence="5" id="KW-1185">Reference proteome</keyword>
<comment type="subcellular location">
    <subcellularLocation>
        <location evidence="1">Membrane</location>
    </subcellularLocation>
</comment>
<dbReference type="PANTHER" id="PTHR46825:SF11">
    <property type="entry name" value="PENICILLIN-BINDING PROTEIN 4"/>
    <property type="match status" value="1"/>
</dbReference>
<dbReference type="EMBL" id="JPVO01000041">
    <property type="protein sequence ID" value="KGR77096.1"/>
    <property type="molecule type" value="Genomic_DNA"/>
</dbReference>
<dbReference type="Proteomes" id="UP000030408">
    <property type="component" value="Unassembled WGS sequence"/>
</dbReference>
<dbReference type="SUPFAM" id="SSF56601">
    <property type="entry name" value="beta-lactamase/transpeptidase-like"/>
    <property type="match status" value="1"/>
</dbReference>
<evidence type="ECO:0000313" key="4">
    <source>
        <dbReference type="EMBL" id="KGR77096.1"/>
    </source>
</evidence>
<evidence type="ECO:0000259" key="3">
    <source>
        <dbReference type="Pfam" id="PF00144"/>
    </source>
</evidence>
<dbReference type="RefSeq" id="WP_036198445.1">
    <property type="nucleotide sequence ID" value="NZ_AVCY01000015.1"/>
</dbReference>
<accession>A0A0A3HWV3</accession>
<dbReference type="Pfam" id="PF00144">
    <property type="entry name" value="Beta-lactamase"/>
    <property type="match status" value="1"/>
</dbReference>
<gene>
    <name evidence="4" type="ORF">CD33_04115</name>
</gene>
<protein>
    <submittedName>
        <fullName evidence="4">Penicillin-binding protein</fullName>
    </submittedName>
</protein>
<dbReference type="STRING" id="1384057.CD33_04115"/>
<dbReference type="eggNOG" id="COG1680">
    <property type="taxonomic scope" value="Bacteria"/>
</dbReference>
<dbReference type="InterPro" id="IPR050491">
    <property type="entry name" value="AmpC-like"/>
</dbReference>
<evidence type="ECO:0000313" key="5">
    <source>
        <dbReference type="Proteomes" id="UP000030408"/>
    </source>
</evidence>
<dbReference type="Gene3D" id="3.40.710.10">
    <property type="entry name" value="DD-peptidase/beta-lactamase superfamily"/>
    <property type="match status" value="1"/>
</dbReference>
<proteinExistence type="predicted"/>
<evidence type="ECO:0000256" key="2">
    <source>
        <dbReference type="ARBA" id="ARBA00023136"/>
    </source>
</evidence>
<sequence>MGNLQEKIESLQNEIQFSGTVIVAQGGNEIFNGNYGYANRGDKIRNQLNTKFGIASGCKIFTSTAIGQLVEQGKLKFDSKLKNFISIDFPHFDPDITVHHLLTHTSGVPDYFDEEVMDDFEELWINVPMYHIRSLKDFLPLFQNSKMKYQAGERFSYNNTGYILLGLLVEELSGQSFDEYVMEHIFKRAGMEDSGYFELDRLPSMTATGYIDFEDGSWKTNLYSVPVKGGSDGGAFVTAPDMLKFWKALTSHSLMGRETTEQLLTIHETEKDGLSYGYGIWIEKVGQVLQYMLMGYDPGVNFHASFYPEQDVQIVVCSNGSRGAYKILSLVQEEILSQYR</sequence>
<dbReference type="AlphaFoldDB" id="A0A0A3HWV3"/>
<dbReference type="InterPro" id="IPR012338">
    <property type="entry name" value="Beta-lactam/transpept-like"/>
</dbReference>
<dbReference type="InterPro" id="IPR001466">
    <property type="entry name" value="Beta-lactam-related"/>
</dbReference>
<evidence type="ECO:0000256" key="1">
    <source>
        <dbReference type="ARBA" id="ARBA00004370"/>
    </source>
</evidence>
<dbReference type="OrthoDB" id="9803467at2"/>
<feature type="domain" description="Beta-lactamase-related" evidence="3">
    <location>
        <begin position="8"/>
        <end position="322"/>
    </location>
</feature>
<name>A0A0A3HWV3_9BACL</name>
<dbReference type="GO" id="GO:0016020">
    <property type="term" value="C:membrane"/>
    <property type="evidence" value="ECO:0007669"/>
    <property type="project" value="UniProtKB-SubCell"/>
</dbReference>